<dbReference type="AlphaFoldDB" id="A0A2G5SVR6"/>
<evidence type="ECO:0000256" key="1">
    <source>
        <dbReference type="SAM" id="MobiDB-lite"/>
    </source>
</evidence>
<gene>
    <name evidence="3" type="primary">Cnig_chr_X.g24841</name>
    <name evidence="3" type="ORF">B9Z55_024841</name>
</gene>
<evidence type="ECO:0008006" key="5">
    <source>
        <dbReference type="Google" id="ProtNLM"/>
    </source>
</evidence>
<accession>A0A2G5SVR6</accession>
<comment type="caution">
    <text evidence="3">The sequence shown here is derived from an EMBL/GenBank/DDBJ whole genome shotgun (WGS) entry which is preliminary data.</text>
</comment>
<dbReference type="PROSITE" id="PS51257">
    <property type="entry name" value="PROKAR_LIPOPROTEIN"/>
    <property type="match status" value="1"/>
</dbReference>
<feature type="chain" id="PRO_5013646961" description="VWFA domain-containing protein" evidence="2">
    <location>
        <begin position="21"/>
        <end position="348"/>
    </location>
</feature>
<name>A0A2G5SVR6_9PELO</name>
<evidence type="ECO:0000313" key="3">
    <source>
        <dbReference type="EMBL" id="PIC19215.1"/>
    </source>
</evidence>
<dbReference type="OrthoDB" id="6022609at2759"/>
<proteinExistence type="predicted"/>
<organism evidence="3 4">
    <name type="scientific">Caenorhabditis nigoni</name>
    <dbReference type="NCBI Taxonomy" id="1611254"/>
    <lineage>
        <taxon>Eukaryota</taxon>
        <taxon>Metazoa</taxon>
        <taxon>Ecdysozoa</taxon>
        <taxon>Nematoda</taxon>
        <taxon>Chromadorea</taxon>
        <taxon>Rhabditida</taxon>
        <taxon>Rhabditina</taxon>
        <taxon>Rhabditomorpha</taxon>
        <taxon>Rhabditoidea</taxon>
        <taxon>Rhabditidae</taxon>
        <taxon>Peloderinae</taxon>
        <taxon>Caenorhabditis</taxon>
    </lineage>
</organism>
<feature type="compositionally biased region" description="Basic and acidic residues" evidence="1">
    <location>
        <begin position="327"/>
        <end position="348"/>
    </location>
</feature>
<feature type="region of interest" description="Disordered" evidence="1">
    <location>
        <begin position="257"/>
        <end position="348"/>
    </location>
</feature>
<sequence length="348" mass="39171">MRSYIVILFISLLIPVFILSCPNEPTEFLIIIKASYYLSDYQWESVKRLLGKISGAVNLGRTNQASQIGIHLYDNLNDPVPVIGLGTYGRSSDLKTAVSKLKLLPCGTWCAEQTQKTDAEQITSILTKQAFTRPAKIFIISSEYIDSYSLHTLVTTSNNLVIQQVMIPQTPGVVTYDAPYYNYYHGYYDTYRRYANRMEQMYPYVHIEVPADQYPYIQQNDRYGNYDYNSWASSTCYSLIGCQECMTVTPAVLENVDSSSDHVETTEDQEKPSETLHSGDSKNSGNIITPNPGKLSAELVTPNIPSLTTSPTEDYEYEITADPPGMKIDKTPLLDEVSEKSVNDEDLI</sequence>
<reference evidence="4" key="1">
    <citation type="submission" date="2017-10" db="EMBL/GenBank/DDBJ databases">
        <title>Rapid genome shrinkage in a self-fertile nematode reveals novel sperm competition proteins.</title>
        <authorList>
            <person name="Yin D."/>
            <person name="Schwarz E.M."/>
            <person name="Thomas C.G."/>
            <person name="Felde R.L."/>
            <person name="Korf I.F."/>
            <person name="Cutter A.D."/>
            <person name="Schartner C.M."/>
            <person name="Ralston E.J."/>
            <person name="Meyer B.J."/>
            <person name="Haag E.S."/>
        </authorList>
    </citation>
    <scope>NUCLEOTIDE SEQUENCE [LARGE SCALE GENOMIC DNA]</scope>
    <source>
        <strain evidence="4">JU1422</strain>
    </source>
</reference>
<dbReference type="STRING" id="1611254.A0A2G5SVR6"/>
<dbReference type="EMBL" id="PDUG01000006">
    <property type="protein sequence ID" value="PIC19215.1"/>
    <property type="molecule type" value="Genomic_DNA"/>
</dbReference>
<evidence type="ECO:0000313" key="4">
    <source>
        <dbReference type="Proteomes" id="UP000230233"/>
    </source>
</evidence>
<feature type="compositionally biased region" description="Polar residues" evidence="1">
    <location>
        <begin position="303"/>
        <end position="312"/>
    </location>
</feature>
<protein>
    <recommendedName>
        <fullName evidence="5">VWFA domain-containing protein</fullName>
    </recommendedName>
</protein>
<dbReference type="Proteomes" id="UP000230233">
    <property type="component" value="Chromosome X"/>
</dbReference>
<evidence type="ECO:0000256" key="2">
    <source>
        <dbReference type="SAM" id="SignalP"/>
    </source>
</evidence>
<feature type="compositionally biased region" description="Basic and acidic residues" evidence="1">
    <location>
        <begin position="259"/>
        <end position="280"/>
    </location>
</feature>
<keyword evidence="4" id="KW-1185">Reference proteome</keyword>
<keyword evidence="2" id="KW-0732">Signal</keyword>
<feature type="signal peptide" evidence="2">
    <location>
        <begin position="1"/>
        <end position="20"/>
    </location>
</feature>